<dbReference type="EMBL" id="JPKZ01000162">
    <property type="protein sequence ID" value="KHN88888.1"/>
    <property type="molecule type" value="Genomic_DNA"/>
</dbReference>
<organism evidence="3 4">
    <name type="scientific">Toxocara canis</name>
    <name type="common">Canine roundworm</name>
    <dbReference type="NCBI Taxonomy" id="6265"/>
    <lineage>
        <taxon>Eukaryota</taxon>
        <taxon>Metazoa</taxon>
        <taxon>Ecdysozoa</taxon>
        <taxon>Nematoda</taxon>
        <taxon>Chromadorea</taxon>
        <taxon>Rhabditida</taxon>
        <taxon>Spirurina</taxon>
        <taxon>Ascaridomorpha</taxon>
        <taxon>Ascaridoidea</taxon>
        <taxon>Toxocaridae</taxon>
        <taxon>Toxocara</taxon>
    </lineage>
</organism>
<keyword evidence="4" id="KW-1185">Reference proteome</keyword>
<dbReference type="AlphaFoldDB" id="A0A0B2W4K6"/>
<feature type="region of interest" description="Disordered" evidence="1">
    <location>
        <begin position="116"/>
        <end position="146"/>
    </location>
</feature>
<feature type="region of interest" description="Disordered" evidence="1">
    <location>
        <begin position="208"/>
        <end position="248"/>
    </location>
</feature>
<evidence type="ECO:0000313" key="4">
    <source>
        <dbReference type="Proteomes" id="UP000031036"/>
    </source>
</evidence>
<reference evidence="3 4" key="1">
    <citation type="submission" date="2014-11" db="EMBL/GenBank/DDBJ databases">
        <title>Genetic blueprint of the zoonotic pathogen Toxocara canis.</title>
        <authorList>
            <person name="Zhu X.-Q."/>
            <person name="Korhonen P.K."/>
            <person name="Cai H."/>
            <person name="Young N.D."/>
            <person name="Nejsum P."/>
            <person name="von Samson-Himmelstjerna G."/>
            <person name="Boag P.R."/>
            <person name="Tan P."/>
            <person name="Li Q."/>
            <person name="Min J."/>
            <person name="Yang Y."/>
            <person name="Wang X."/>
            <person name="Fang X."/>
            <person name="Hall R.S."/>
            <person name="Hofmann A."/>
            <person name="Sternberg P.W."/>
            <person name="Jex A.R."/>
            <person name="Gasser R.B."/>
        </authorList>
    </citation>
    <scope>NUCLEOTIDE SEQUENCE [LARGE SCALE GENOMIC DNA]</scope>
    <source>
        <strain evidence="3">PN_DK_2014</strain>
    </source>
</reference>
<keyword evidence="2" id="KW-0812">Transmembrane</keyword>
<protein>
    <submittedName>
        <fullName evidence="3">Uncharacterized protein</fullName>
    </submittedName>
</protein>
<feature type="transmembrane region" description="Helical" evidence="2">
    <location>
        <begin position="12"/>
        <end position="28"/>
    </location>
</feature>
<evidence type="ECO:0000256" key="2">
    <source>
        <dbReference type="SAM" id="Phobius"/>
    </source>
</evidence>
<name>A0A0B2W4K6_TOXCA</name>
<keyword evidence="2" id="KW-0472">Membrane</keyword>
<dbReference type="Proteomes" id="UP000031036">
    <property type="component" value="Unassembled WGS sequence"/>
</dbReference>
<keyword evidence="2" id="KW-1133">Transmembrane helix</keyword>
<comment type="caution">
    <text evidence="3">The sequence shown here is derived from an EMBL/GenBank/DDBJ whole genome shotgun (WGS) entry which is preliminary data.</text>
</comment>
<proteinExistence type="predicted"/>
<feature type="compositionally biased region" description="Polar residues" evidence="1">
    <location>
        <begin position="121"/>
        <end position="133"/>
    </location>
</feature>
<evidence type="ECO:0000256" key="1">
    <source>
        <dbReference type="SAM" id="MobiDB-lite"/>
    </source>
</evidence>
<feature type="compositionally biased region" description="Polar residues" evidence="1">
    <location>
        <begin position="239"/>
        <end position="248"/>
    </location>
</feature>
<evidence type="ECO:0000313" key="3">
    <source>
        <dbReference type="EMBL" id="KHN88888.1"/>
    </source>
</evidence>
<sequence>MFGSAGMIDDFFISLLFSIPVIVYALYAKRFVRQTYALDPKIDDYEYGCFENHSDLNTTSGRAPMVNEEEAVCMDEVDFETYNTGGTSRGKSCSNVDLTNESNGEFSNQQKFYTGDFSEDGFSSQNDRNTFSSSEDDTFSVDKGHSMYTSDTCNTDGILRGKSCSNVDLTNESNGEFSDQQKVNAKHQMPHTGSVQLSFSEYERSLKGCHRSGRKGRTDISKKKTSFSSGEFTDESNEEFSQQLKARK</sequence>
<gene>
    <name evidence="3" type="ORF">Tcan_02614</name>
</gene>
<accession>A0A0B2W4K6</accession>